<feature type="domain" description="C2" evidence="3">
    <location>
        <begin position="1"/>
        <end position="113"/>
    </location>
</feature>
<keyword evidence="5" id="KW-1185">Reference proteome</keyword>
<dbReference type="InterPro" id="IPR035892">
    <property type="entry name" value="C2_domain_sf"/>
</dbReference>
<organism evidence="4 5">
    <name type="scientific">Symbiodinium natans</name>
    <dbReference type="NCBI Taxonomy" id="878477"/>
    <lineage>
        <taxon>Eukaryota</taxon>
        <taxon>Sar</taxon>
        <taxon>Alveolata</taxon>
        <taxon>Dinophyceae</taxon>
        <taxon>Suessiales</taxon>
        <taxon>Symbiodiniaceae</taxon>
        <taxon>Symbiodinium</taxon>
    </lineage>
</organism>
<comment type="caution">
    <text evidence="4">The sequence shown here is derived from an EMBL/GenBank/DDBJ whole genome shotgun (WGS) entry which is preliminary data.</text>
</comment>
<dbReference type="InterPro" id="IPR000008">
    <property type="entry name" value="C2_dom"/>
</dbReference>
<dbReference type="Proteomes" id="UP000604046">
    <property type="component" value="Unassembled WGS sequence"/>
</dbReference>
<dbReference type="SMART" id="SM00239">
    <property type="entry name" value="C2"/>
    <property type="match status" value="1"/>
</dbReference>
<dbReference type="PROSITE" id="PS50004">
    <property type="entry name" value="C2"/>
    <property type="match status" value="1"/>
</dbReference>
<dbReference type="Gene3D" id="2.60.40.150">
    <property type="entry name" value="C2 domain"/>
    <property type="match status" value="1"/>
</dbReference>
<name>A0A812GWS0_9DINO</name>
<gene>
    <name evidence="4" type="primary">DOC2B</name>
    <name evidence="4" type="ORF">SNAT2548_LOCUS1001</name>
</gene>
<accession>A0A812GWS0</accession>
<dbReference type="EMBL" id="CAJNDS010000050">
    <property type="protein sequence ID" value="CAE6935196.1"/>
    <property type="molecule type" value="Genomic_DNA"/>
</dbReference>
<protein>
    <submittedName>
        <fullName evidence="4">DOC2B protein</fullName>
    </submittedName>
</protein>
<dbReference type="AlphaFoldDB" id="A0A812GWS0"/>
<reference evidence="4" key="1">
    <citation type="submission" date="2021-02" db="EMBL/GenBank/DDBJ databases">
        <authorList>
            <person name="Dougan E. K."/>
            <person name="Rhodes N."/>
            <person name="Thang M."/>
            <person name="Chan C."/>
        </authorList>
    </citation>
    <scope>NUCLEOTIDE SEQUENCE</scope>
</reference>
<dbReference type="SUPFAM" id="SSF49562">
    <property type="entry name" value="C2 domain (Calcium/lipid-binding domain, CaLB)"/>
    <property type="match status" value="1"/>
</dbReference>
<dbReference type="OrthoDB" id="439732at2759"/>
<dbReference type="Pfam" id="PF00168">
    <property type="entry name" value="C2"/>
    <property type="match status" value="1"/>
</dbReference>
<evidence type="ECO:0000256" key="1">
    <source>
        <dbReference type="ARBA" id="ARBA00022723"/>
    </source>
</evidence>
<evidence type="ECO:0000259" key="3">
    <source>
        <dbReference type="PROSITE" id="PS50004"/>
    </source>
</evidence>
<keyword evidence="1" id="KW-0479">Metal-binding</keyword>
<keyword evidence="2" id="KW-0106">Calcium</keyword>
<evidence type="ECO:0000256" key="2">
    <source>
        <dbReference type="ARBA" id="ARBA00022837"/>
    </source>
</evidence>
<proteinExistence type="predicted"/>
<sequence>MIMESADVQATAREVEVTITSAKGLRDAENARTTDPYCVVEALGSQSRFQTKTLQSTVNPVWEETGKLIVSRNGVVKVTIYDSDGGRWDEALGCVEIPSESFASGSFEGSLPLQDTKDAKAKVEASLQVSLQVLQTVQASNIGSAVGSAQGNPAALAVPPTLLQTFPDLAMVLPDPFSLTTVPRTLKPEEKRPSSTAEANHLIEAYHRLLDQLLEAQESIEVDQERMAWGLLQAKQAQPPDHFLDMQALRSV</sequence>
<evidence type="ECO:0000313" key="5">
    <source>
        <dbReference type="Proteomes" id="UP000604046"/>
    </source>
</evidence>
<dbReference type="GO" id="GO:0016020">
    <property type="term" value="C:membrane"/>
    <property type="evidence" value="ECO:0007669"/>
    <property type="project" value="TreeGrafter"/>
</dbReference>
<dbReference type="PANTHER" id="PTHR45911:SF4">
    <property type="entry name" value="MULTIPLE C2 AND TRANSMEMBRANE DOMAIN-CONTAINING PROTEIN"/>
    <property type="match status" value="1"/>
</dbReference>
<dbReference type="CDD" id="cd00030">
    <property type="entry name" value="C2"/>
    <property type="match status" value="1"/>
</dbReference>
<dbReference type="GO" id="GO:0005509">
    <property type="term" value="F:calcium ion binding"/>
    <property type="evidence" value="ECO:0007669"/>
    <property type="project" value="TreeGrafter"/>
</dbReference>
<dbReference type="PANTHER" id="PTHR45911">
    <property type="entry name" value="C2 DOMAIN-CONTAINING PROTEIN"/>
    <property type="match status" value="1"/>
</dbReference>
<evidence type="ECO:0000313" key="4">
    <source>
        <dbReference type="EMBL" id="CAE6935196.1"/>
    </source>
</evidence>